<accession>A0A2N7X9F9</accession>
<keyword evidence="3" id="KW-1185">Reference proteome</keyword>
<evidence type="ECO:0000259" key="1">
    <source>
        <dbReference type="Pfam" id="PF00582"/>
    </source>
</evidence>
<dbReference type="EMBL" id="PNYC01000001">
    <property type="protein sequence ID" value="PMS38379.1"/>
    <property type="molecule type" value="Genomic_DNA"/>
</dbReference>
<proteinExistence type="predicted"/>
<dbReference type="Pfam" id="PF00582">
    <property type="entry name" value="Usp"/>
    <property type="match status" value="1"/>
</dbReference>
<feature type="domain" description="UspA" evidence="1">
    <location>
        <begin position="3"/>
        <end position="137"/>
    </location>
</feature>
<dbReference type="Proteomes" id="UP000235777">
    <property type="component" value="Unassembled WGS sequence"/>
</dbReference>
<organism evidence="2 3">
    <name type="scientific">Trinickia symbiotica</name>
    <dbReference type="NCBI Taxonomy" id="863227"/>
    <lineage>
        <taxon>Bacteria</taxon>
        <taxon>Pseudomonadati</taxon>
        <taxon>Pseudomonadota</taxon>
        <taxon>Betaproteobacteria</taxon>
        <taxon>Burkholderiales</taxon>
        <taxon>Burkholderiaceae</taxon>
        <taxon>Trinickia</taxon>
    </lineage>
</organism>
<dbReference type="Gene3D" id="3.40.50.620">
    <property type="entry name" value="HUPs"/>
    <property type="match status" value="1"/>
</dbReference>
<dbReference type="STRING" id="863227.GCA_000373005_02492"/>
<dbReference type="InterPro" id="IPR014729">
    <property type="entry name" value="Rossmann-like_a/b/a_fold"/>
</dbReference>
<sequence>MLKLMIPILCREGAPQAARHAAFLFAERCVSEVELIEVLEQADQGRAAAFYSRGELRRREKRLMLEALMRTRAILDDAGVPYTFKRVFGPRERTIAEHAANDQADMVVLDGTSLGFFRRWGTFARLWRVCSKPVTMIH</sequence>
<dbReference type="CDD" id="cd00293">
    <property type="entry name" value="USP-like"/>
    <property type="match status" value="1"/>
</dbReference>
<protein>
    <submittedName>
        <fullName evidence="2">Universal stress protein</fullName>
    </submittedName>
</protein>
<dbReference type="AlphaFoldDB" id="A0A2N7X9F9"/>
<reference evidence="2 3" key="1">
    <citation type="submission" date="2018-01" db="EMBL/GenBank/DDBJ databases">
        <title>Whole genome analyses suggest that Burkholderia sensu lato contains two further novel genera in the rhizoxinica-symbiotica group Mycetohabitans gen. nov., and Trinickia gen. nov.: implications for the evolution of diazotrophy and nodulation in the Burkholderiaceae.</title>
        <authorList>
            <person name="Estrada-de los Santos P."/>
            <person name="Palmer M."/>
            <person name="Chavez-Ramirez B."/>
            <person name="Beukes C."/>
            <person name="Steenkamp E.T."/>
            <person name="Hirsch A.M."/>
            <person name="Manyaka P."/>
            <person name="Maluk M."/>
            <person name="Lafos M."/>
            <person name="Crook M."/>
            <person name="Gross E."/>
            <person name="Simon M.F."/>
            <person name="Bueno dos Reis Junior F."/>
            <person name="Poole P.S."/>
            <person name="Venter S.N."/>
            <person name="James E.K."/>
        </authorList>
    </citation>
    <scope>NUCLEOTIDE SEQUENCE [LARGE SCALE GENOMIC DNA]</scope>
    <source>
        <strain evidence="2 3">JPY 581</strain>
    </source>
</reference>
<evidence type="ECO:0000313" key="3">
    <source>
        <dbReference type="Proteomes" id="UP000235777"/>
    </source>
</evidence>
<evidence type="ECO:0000313" key="2">
    <source>
        <dbReference type="EMBL" id="PMS38379.1"/>
    </source>
</evidence>
<comment type="caution">
    <text evidence="2">The sequence shown here is derived from an EMBL/GenBank/DDBJ whole genome shotgun (WGS) entry which is preliminary data.</text>
</comment>
<dbReference type="OrthoDB" id="5512223at2"/>
<gene>
    <name evidence="2" type="ORF">C0Z20_00325</name>
</gene>
<dbReference type="SUPFAM" id="SSF52402">
    <property type="entry name" value="Adenine nucleotide alpha hydrolases-like"/>
    <property type="match status" value="1"/>
</dbReference>
<dbReference type="InterPro" id="IPR006016">
    <property type="entry name" value="UspA"/>
</dbReference>
<name>A0A2N7X9F9_9BURK</name>
<dbReference type="RefSeq" id="WP_026229740.1">
    <property type="nucleotide sequence ID" value="NZ_KB890175.1"/>
</dbReference>